<proteinExistence type="predicted"/>
<dbReference type="AlphaFoldDB" id="A0A645C412"/>
<gene>
    <name evidence="1" type="ORF">SDC9_118661</name>
</gene>
<sequence>MEGFDHILRQFLIRHINHIIKTLEMIDCFDDVIDRSSFFLRHRYRIRFVNIARLLFRQDASFYPIGVIGKFDLGLMIQSALQLHSFLFPQKL</sequence>
<comment type="caution">
    <text evidence="1">The sequence shown here is derived from an EMBL/GenBank/DDBJ whole genome shotgun (WGS) entry which is preliminary data.</text>
</comment>
<name>A0A645C412_9ZZZZ</name>
<accession>A0A645C412</accession>
<organism evidence="1">
    <name type="scientific">bioreactor metagenome</name>
    <dbReference type="NCBI Taxonomy" id="1076179"/>
    <lineage>
        <taxon>unclassified sequences</taxon>
        <taxon>metagenomes</taxon>
        <taxon>ecological metagenomes</taxon>
    </lineage>
</organism>
<dbReference type="EMBL" id="VSSQ01024274">
    <property type="protein sequence ID" value="MPM71691.1"/>
    <property type="molecule type" value="Genomic_DNA"/>
</dbReference>
<reference evidence="1" key="1">
    <citation type="submission" date="2019-08" db="EMBL/GenBank/DDBJ databases">
        <authorList>
            <person name="Kucharzyk K."/>
            <person name="Murdoch R.W."/>
            <person name="Higgins S."/>
            <person name="Loffler F."/>
        </authorList>
    </citation>
    <scope>NUCLEOTIDE SEQUENCE</scope>
</reference>
<protein>
    <submittedName>
        <fullName evidence="1">Uncharacterized protein</fullName>
    </submittedName>
</protein>
<evidence type="ECO:0000313" key="1">
    <source>
        <dbReference type="EMBL" id="MPM71691.1"/>
    </source>
</evidence>